<reference evidence="1 2" key="1">
    <citation type="submission" date="2014-10" db="EMBL/GenBank/DDBJ databases">
        <title>Draft genome of the hookworm Ancylostoma caninum.</title>
        <authorList>
            <person name="Mitreva M."/>
        </authorList>
    </citation>
    <scope>NUCLEOTIDE SEQUENCE [LARGE SCALE GENOMIC DNA]</scope>
    <source>
        <strain evidence="1 2">Baltimore</strain>
    </source>
</reference>
<keyword evidence="2" id="KW-1185">Reference proteome</keyword>
<dbReference type="InterPro" id="IPR036237">
    <property type="entry name" value="Xyl_isomerase-like_sf"/>
</dbReference>
<proteinExistence type="predicted"/>
<dbReference type="Gene3D" id="3.20.20.150">
    <property type="entry name" value="Divalent-metal-dependent TIM barrel enzymes"/>
    <property type="match status" value="1"/>
</dbReference>
<comment type="caution">
    <text evidence="1">The sequence shown here is derived from an EMBL/GenBank/DDBJ whole genome shotgun (WGS) entry which is preliminary data.</text>
</comment>
<protein>
    <recommendedName>
        <fullName evidence="3">Hydroxypyruvate isomerase</fullName>
    </recommendedName>
</protein>
<name>A0A368GQX4_ANCCA</name>
<dbReference type="PANTHER" id="PTHR43489">
    <property type="entry name" value="ISOMERASE"/>
    <property type="match status" value="1"/>
</dbReference>
<dbReference type="EMBL" id="JOJR01000102">
    <property type="protein sequence ID" value="RCN45425.1"/>
    <property type="molecule type" value="Genomic_DNA"/>
</dbReference>
<organism evidence="1 2">
    <name type="scientific">Ancylostoma caninum</name>
    <name type="common">Dog hookworm</name>
    <dbReference type="NCBI Taxonomy" id="29170"/>
    <lineage>
        <taxon>Eukaryota</taxon>
        <taxon>Metazoa</taxon>
        <taxon>Ecdysozoa</taxon>
        <taxon>Nematoda</taxon>
        <taxon>Chromadorea</taxon>
        <taxon>Rhabditida</taxon>
        <taxon>Rhabditina</taxon>
        <taxon>Rhabditomorpha</taxon>
        <taxon>Strongyloidea</taxon>
        <taxon>Ancylostomatidae</taxon>
        <taxon>Ancylostomatinae</taxon>
        <taxon>Ancylostoma</taxon>
    </lineage>
</organism>
<dbReference type="OrthoDB" id="4214675at2759"/>
<accession>A0A368GQX4</accession>
<evidence type="ECO:0000313" key="2">
    <source>
        <dbReference type="Proteomes" id="UP000252519"/>
    </source>
</evidence>
<dbReference type="InterPro" id="IPR050417">
    <property type="entry name" value="Sugar_Epim/Isomerase"/>
</dbReference>
<gene>
    <name evidence="1" type="ORF">ANCCAN_08575</name>
</gene>
<dbReference type="SUPFAM" id="SSF51658">
    <property type="entry name" value="Xylose isomerase-like"/>
    <property type="match status" value="1"/>
</dbReference>
<dbReference type="GO" id="GO:0046487">
    <property type="term" value="P:glyoxylate metabolic process"/>
    <property type="evidence" value="ECO:0007669"/>
    <property type="project" value="TreeGrafter"/>
</dbReference>
<dbReference type="STRING" id="29170.A0A368GQX4"/>
<dbReference type="PANTHER" id="PTHR43489:SF6">
    <property type="entry name" value="HYDROXYPYRUVATE ISOMERASE-RELATED"/>
    <property type="match status" value="1"/>
</dbReference>
<evidence type="ECO:0000313" key="1">
    <source>
        <dbReference type="EMBL" id="RCN45425.1"/>
    </source>
</evidence>
<dbReference type="GO" id="GO:0008903">
    <property type="term" value="F:hydroxypyruvate isomerase activity"/>
    <property type="evidence" value="ECO:0007669"/>
    <property type="project" value="TreeGrafter"/>
</dbReference>
<dbReference type="AlphaFoldDB" id="A0A368GQX4"/>
<evidence type="ECO:0008006" key="3">
    <source>
        <dbReference type="Google" id="ProtNLM"/>
    </source>
</evidence>
<sequence>MPFSILSQVFTVSDSLVCLVWLRTVPQLRGVQFTTMRVAVNLNMFHPELPLLQRYKAAATAGFRQVEVSVPYSEKAEDLKNAADSLGLSHTLINAPPGILTGIVSN</sequence>
<dbReference type="Proteomes" id="UP000252519">
    <property type="component" value="Unassembled WGS sequence"/>
</dbReference>